<dbReference type="KEGG" id="dli:dnl_16860"/>
<gene>
    <name evidence="1" type="ORF">dnl_16860</name>
</gene>
<protein>
    <recommendedName>
        <fullName evidence="3">YkgJ family cysteine cluster protein</fullName>
    </recommendedName>
</protein>
<dbReference type="AlphaFoldDB" id="A0A975B5Z9"/>
<sequence length="191" mass="22230">MKIEIENPDPFLEQLKKVYIKMDAAYNNAAAHYGFECRGCPDNCCLTRFFHHTVLEYAYVKKGFFLLKPEIQEDVKKSASDVCRKTSELQKENKEIRLMCPLNFKGLCQIYEYRPMICRLHGIAHELHWSGKITYGPGCGAFTDHTKGMNYYKFDRTPFYIEIADLENELKKRAGIASKIKMTIAEMIETF</sequence>
<evidence type="ECO:0008006" key="3">
    <source>
        <dbReference type="Google" id="ProtNLM"/>
    </source>
</evidence>
<keyword evidence="2" id="KW-1185">Reference proteome</keyword>
<dbReference type="Proteomes" id="UP000663720">
    <property type="component" value="Chromosome"/>
</dbReference>
<accession>A0A975B5Z9</accession>
<reference evidence="1" key="1">
    <citation type="journal article" date="2021" name="Microb. Physiol.">
        <title>Proteogenomic Insights into the Physiology of Marine, Sulfate-Reducing, Filamentous Desulfonema limicola and Desulfonema magnum.</title>
        <authorList>
            <person name="Schnaars V."/>
            <person name="Wohlbrand L."/>
            <person name="Scheve S."/>
            <person name="Hinrichs C."/>
            <person name="Reinhardt R."/>
            <person name="Rabus R."/>
        </authorList>
    </citation>
    <scope>NUCLEOTIDE SEQUENCE</scope>
    <source>
        <strain evidence="1">5ac10</strain>
    </source>
</reference>
<dbReference type="RefSeq" id="WP_207691171.1">
    <property type="nucleotide sequence ID" value="NZ_CP061799.1"/>
</dbReference>
<proteinExistence type="predicted"/>
<evidence type="ECO:0000313" key="1">
    <source>
        <dbReference type="EMBL" id="QTA79416.1"/>
    </source>
</evidence>
<organism evidence="1 2">
    <name type="scientific">Desulfonema limicola</name>
    <dbReference type="NCBI Taxonomy" id="45656"/>
    <lineage>
        <taxon>Bacteria</taxon>
        <taxon>Pseudomonadati</taxon>
        <taxon>Thermodesulfobacteriota</taxon>
        <taxon>Desulfobacteria</taxon>
        <taxon>Desulfobacterales</taxon>
        <taxon>Desulfococcaceae</taxon>
        <taxon>Desulfonema</taxon>
    </lineage>
</organism>
<dbReference type="EMBL" id="CP061799">
    <property type="protein sequence ID" value="QTA79416.1"/>
    <property type="molecule type" value="Genomic_DNA"/>
</dbReference>
<name>A0A975B5Z9_9BACT</name>
<evidence type="ECO:0000313" key="2">
    <source>
        <dbReference type="Proteomes" id="UP000663720"/>
    </source>
</evidence>